<dbReference type="Pfam" id="PF00856">
    <property type="entry name" value="SET"/>
    <property type="match status" value="1"/>
</dbReference>
<dbReference type="CDD" id="cd08161">
    <property type="entry name" value="SET"/>
    <property type="match status" value="1"/>
</dbReference>
<feature type="domain" description="SET" evidence="1">
    <location>
        <begin position="15"/>
        <end position="59"/>
    </location>
</feature>
<organism evidence="2">
    <name type="scientific">marine metagenome</name>
    <dbReference type="NCBI Taxonomy" id="408172"/>
    <lineage>
        <taxon>unclassified sequences</taxon>
        <taxon>metagenomes</taxon>
        <taxon>ecological metagenomes</taxon>
    </lineage>
</organism>
<protein>
    <recommendedName>
        <fullName evidence="1">SET domain-containing protein</fullName>
    </recommendedName>
</protein>
<name>A0A381Y842_9ZZZZ</name>
<sequence length="66" mass="7470">MDGFENGYIRTPLGGFYNHSTNPNCMVYNSSPGSGGRPVYKYLMTLRKILPGEELTAKYTLYEVKK</sequence>
<dbReference type="Gene3D" id="2.170.270.10">
    <property type="entry name" value="SET domain"/>
    <property type="match status" value="1"/>
</dbReference>
<evidence type="ECO:0000313" key="2">
    <source>
        <dbReference type="EMBL" id="SVA73239.1"/>
    </source>
</evidence>
<dbReference type="EMBL" id="UINC01017615">
    <property type="protein sequence ID" value="SVA73239.1"/>
    <property type="molecule type" value="Genomic_DNA"/>
</dbReference>
<dbReference type="SUPFAM" id="SSF82199">
    <property type="entry name" value="SET domain"/>
    <property type="match status" value="1"/>
</dbReference>
<evidence type="ECO:0000259" key="1">
    <source>
        <dbReference type="Pfam" id="PF00856"/>
    </source>
</evidence>
<gene>
    <name evidence="2" type="ORF">METZ01_LOCUS126093</name>
</gene>
<accession>A0A381Y842</accession>
<dbReference type="InterPro" id="IPR046341">
    <property type="entry name" value="SET_dom_sf"/>
</dbReference>
<reference evidence="2" key="1">
    <citation type="submission" date="2018-05" db="EMBL/GenBank/DDBJ databases">
        <authorList>
            <person name="Lanie J.A."/>
            <person name="Ng W.-L."/>
            <person name="Kazmierczak K.M."/>
            <person name="Andrzejewski T.M."/>
            <person name="Davidsen T.M."/>
            <person name="Wayne K.J."/>
            <person name="Tettelin H."/>
            <person name="Glass J.I."/>
            <person name="Rusch D."/>
            <person name="Podicherti R."/>
            <person name="Tsui H.-C.T."/>
            <person name="Winkler M.E."/>
        </authorList>
    </citation>
    <scope>NUCLEOTIDE SEQUENCE</scope>
</reference>
<dbReference type="AlphaFoldDB" id="A0A381Y842"/>
<proteinExistence type="predicted"/>
<dbReference type="InterPro" id="IPR001214">
    <property type="entry name" value="SET_dom"/>
</dbReference>